<dbReference type="GO" id="GO:0005524">
    <property type="term" value="F:ATP binding"/>
    <property type="evidence" value="ECO:0007669"/>
    <property type="project" value="UniProtKB-KW"/>
</dbReference>
<organism evidence="1 2">
    <name type="scientific">Mycetohabitans rhizoxinica (strain DSM 19002 / CIP 109453 / HKI 454)</name>
    <name type="common">Paraburkholderia rhizoxinica</name>
    <dbReference type="NCBI Taxonomy" id="882378"/>
    <lineage>
        <taxon>Bacteria</taxon>
        <taxon>Pseudomonadati</taxon>
        <taxon>Pseudomonadota</taxon>
        <taxon>Betaproteobacteria</taxon>
        <taxon>Burkholderiales</taxon>
        <taxon>Burkholderiaceae</taxon>
        <taxon>Mycetohabitans</taxon>
    </lineage>
</organism>
<dbReference type="InterPro" id="IPR012340">
    <property type="entry name" value="NA-bd_OB-fold"/>
</dbReference>
<dbReference type="Gene3D" id="2.40.50.100">
    <property type="match status" value="1"/>
</dbReference>
<dbReference type="InterPro" id="IPR008995">
    <property type="entry name" value="Mo/tungstate-bd_C_term_dom"/>
</dbReference>
<evidence type="ECO:0000313" key="1">
    <source>
        <dbReference type="EMBL" id="CBW76547.1"/>
    </source>
</evidence>
<protein>
    <submittedName>
        <fullName evidence="1">Sorbitol/mannitol transport ATP-binding protein</fullName>
    </submittedName>
</protein>
<dbReference type="EMBL" id="FR687360">
    <property type="protein sequence ID" value="CBW76547.1"/>
    <property type="molecule type" value="Genomic_DNA"/>
</dbReference>
<keyword evidence="1" id="KW-0614">Plasmid</keyword>
<dbReference type="SUPFAM" id="SSF50331">
    <property type="entry name" value="MOP-like"/>
    <property type="match status" value="1"/>
</dbReference>
<geneLocation type="plasmid" evidence="1 2">
    <name>pBRH01</name>
</geneLocation>
<keyword evidence="1" id="KW-0067">ATP-binding</keyword>
<gene>
    <name evidence="1" type="ordered locus">RBRH_00465</name>
</gene>
<dbReference type="Gene3D" id="2.40.50.140">
    <property type="entry name" value="Nucleic acid-binding proteins"/>
    <property type="match status" value="1"/>
</dbReference>
<evidence type="ECO:0000313" key="2">
    <source>
        <dbReference type="Proteomes" id="UP000007437"/>
    </source>
</evidence>
<name>E5ATX3_MYCRK</name>
<dbReference type="Proteomes" id="UP000007437">
    <property type="component" value="Plasmid pBRH01"/>
</dbReference>
<keyword evidence="1" id="KW-0547">Nucleotide-binding</keyword>
<proteinExistence type="predicted"/>
<dbReference type="KEGG" id="brh:RBRH_00465"/>
<accession>E5ATX3</accession>
<sequence length="154" mass="17149">MSVASGVHEPATRRRSAEVTIGNCPEPLSLITRAYGMSARTMTVEPLANAAYLYAKSPLANDELIARILPLERHAKGAVVMLGADLDHCPLFDAQGRAFEQKWRRRWPPRNARAIRRRRQSSGVAAASRAVSWWRGAQLTCRYAGRMHPASRID</sequence>
<dbReference type="AlphaFoldDB" id="E5ATX3"/>
<dbReference type="eggNOG" id="COG3842">
    <property type="taxonomic scope" value="Bacteria"/>
</dbReference>
<dbReference type="HOGENOM" id="CLU_1700940_0_0_4"/>
<reference evidence="1 2" key="1">
    <citation type="journal article" date="2011" name="J. Bacteriol.">
        <title>Complete genome sequence of Burkholderia rhizoxinica, an endosymbiont of Rhizopus microsporus.</title>
        <authorList>
            <person name="Lackner G."/>
            <person name="Moebius N."/>
            <person name="Partida-Martinez L."/>
            <person name="Hertweck C."/>
        </authorList>
    </citation>
    <scope>NUCLEOTIDE SEQUENCE [LARGE SCALE GENOMIC DNA]</scope>
    <source>
        <strain evidence="2">DSM 19002 / CIP 109453 / HKI 454</strain>
        <plasmid evidence="1 2">pBRH01</plasmid>
    </source>
</reference>